<evidence type="ECO:0000313" key="2">
    <source>
        <dbReference type="EMBL" id="SCP98194.1"/>
    </source>
</evidence>
<dbReference type="Pfam" id="PF01261">
    <property type="entry name" value="AP_endonuc_2"/>
    <property type="match status" value="1"/>
</dbReference>
<dbReference type="OrthoDB" id="2063291at2"/>
<keyword evidence="3" id="KW-1185">Reference proteome</keyword>
<evidence type="ECO:0000313" key="3">
    <source>
        <dbReference type="Proteomes" id="UP000199315"/>
    </source>
</evidence>
<reference evidence="2 3" key="1">
    <citation type="submission" date="2016-09" db="EMBL/GenBank/DDBJ databases">
        <authorList>
            <person name="Capua I."/>
            <person name="De Benedictis P."/>
            <person name="Joannis T."/>
            <person name="Lombin L.H."/>
            <person name="Cattoli G."/>
        </authorList>
    </citation>
    <scope>NUCLEOTIDE SEQUENCE [LARGE SCALE GENOMIC DNA]</scope>
    <source>
        <strain evidence="2 3">GluBS11</strain>
    </source>
</reference>
<dbReference type="AlphaFoldDB" id="A0A1D3TVM1"/>
<gene>
    <name evidence="2" type="ORF">SAMN05421730_101764</name>
</gene>
<dbReference type="GO" id="GO:0016853">
    <property type="term" value="F:isomerase activity"/>
    <property type="evidence" value="ECO:0007669"/>
    <property type="project" value="UniProtKB-KW"/>
</dbReference>
<dbReference type="STRING" id="1619234.SAMN05421730_101764"/>
<proteinExistence type="predicted"/>
<dbReference type="InterPro" id="IPR036237">
    <property type="entry name" value="Xyl_isomerase-like_sf"/>
</dbReference>
<dbReference type="InterPro" id="IPR050312">
    <property type="entry name" value="IolE/XylAMocC-like"/>
</dbReference>
<name>A0A1D3TVM1_9FIRM</name>
<feature type="domain" description="Xylose isomerase-like TIM barrel" evidence="1">
    <location>
        <begin position="23"/>
        <end position="258"/>
    </location>
</feature>
<dbReference type="Gene3D" id="3.20.20.150">
    <property type="entry name" value="Divalent-metal-dependent TIM barrel enzymes"/>
    <property type="match status" value="1"/>
</dbReference>
<dbReference type="InterPro" id="IPR013022">
    <property type="entry name" value="Xyl_isomerase-like_TIM-brl"/>
</dbReference>
<sequence length="279" mass="31691">MLTFGVRAHDMDEAPFEELIRNISEKGLGCMQFALKKSIYEFSVENEALTPGLAMMMKKILHKYNVDIAVLGCYLNLATPDEEELKKTMDTYKAQIRFAKYLGCGVVGTETGAVNKEYRPDPLNQTEEALEILIKNLGEIVAYAEKVGVTVAIEPVYCHIVHTVEKARKVLDRIDSPNLQIILDPVNLLSPENHEKQDEIMKEAFEKLGENIIAVHAKDFRIEDNSKLEVSAGEGDLNYPLLLSWLKEHKPYIHILLEDVRPEKLDVVRGYIEKNYDSI</sequence>
<dbReference type="EMBL" id="FMKA01000017">
    <property type="protein sequence ID" value="SCP98194.1"/>
    <property type="molecule type" value="Genomic_DNA"/>
</dbReference>
<evidence type="ECO:0000259" key="1">
    <source>
        <dbReference type="Pfam" id="PF01261"/>
    </source>
</evidence>
<keyword evidence="2" id="KW-0413">Isomerase</keyword>
<accession>A0A1D3TVM1</accession>
<dbReference type="SUPFAM" id="SSF51658">
    <property type="entry name" value="Xylose isomerase-like"/>
    <property type="match status" value="1"/>
</dbReference>
<dbReference type="Proteomes" id="UP000199315">
    <property type="component" value="Unassembled WGS sequence"/>
</dbReference>
<dbReference type="PANTHER" id="PTHR12110">
    <property type="entry name" value="HYDROXYPYRUVATE ISOMERASE"/>
    <property type="match status" value="1"/>
</dbReference>
<dbReference type="RefSeq" id="WP_091235083.1">
    <property type="nucleotide sequence ID" value="NZ_FMKA01000017.1"/>
</dbReference>
<protein>
    <submittedName>
        <fullName evidence="2">Sugar phosphate isomerase/epimerase</fullName>
    </submittedName>
</protein>
<organism evidence="2 3">
    <name type="scientific">Anaerobium acetethylicum</name>
    <dbReference type="NCBI Taxonomy" id="1619234"/>
    <lineage>
        <taxon>Bacteria</taxon>
        <taxon>Bacillati</taxon>
        <taxon>Bacillota</taxon>
        <taxon>Clostridia</taxon>
        <taxon>Lachnospirales</taxon>
        <taxon>Lachnospiraceae</taxon>
        <taxon>Anaerobium</taxon>
    </lineage>
</organism>